<reference evidence="1" key="1">
    <citation type="submission" date="2021-03" db="EMBL/GenBank/DDBJ databases">
        <title>Draft genome sequence of rust myrtle Austropuccinia psidii MF-1, a brazilian biotype.</title>
        <authorList>
            <person name="Quecine M.C."/>
            <person name="Pachon D.M.R."/>
            <person name="Bonatelli M.L."/>
            <person name="Correr F.H."/>
            <person name="Franceschini L.M."/>
            <person name="Leite T.F."/>
            <person name="Margarido G.R.A."/>
            <person name="Almeida C.A."/>
            <person name="Ferrarezi J.A."/>
            <person name="Labate C.A."/>
        </authorList>
    </citation>
    <scope>NUCLEOTIDE SEQUENCE</scope>
    <source>
        <strain evidence="1">MF-1</strain>
    </source>
</reference>
<sequence length="116" mass="13093">MYDYVFKNHLFKNTTLVSVFPTFWEKIKVQTLDVKISIKATVAKGHDKGRSSTDVVFSGNFKFAQSRDLHAVIDLLDDVFNTPNKSLRMAMVVGRMQVIKRALNTIAEDLDISAIA</sequence>
<protein>
    <submittedName>
        <fullName evidence="1">Uncharacterized protein</fullName>
    </submittedName>
</protein>
<dbReference type="Proteomes" id="UP000765509">
    <property type="component" value="Unassembled WGS sequence"/>
</dbReference>
<dbReference type="AlphaFoldDB" id="A0A9Q3HI12"/>
<accession>A0A9Q3HI12</accession>
<organism evidence="1 2">
    <name type="scientific">Austropuccinia psidii MF-1</name>
    <dbReference type="NCBI Taxonomy" id="1389203"/>
    <lineage>
        <taxon>Eukaryota</taxon>
        <taxon>Fungi</taxon>
        <taxon>Dikarya</taxon>
        <taxon>Basidiomycota</taxon>
        <taxon>Pucciniomycotina</taxon>
        <taxon>Pucciniomycetes</taxon>
        <taxon>Pucciniales</taxon>
        <taxon>Sphaerophragmiaceae</taxon>
        <taxon>Austropuccinia</taxon>
    </lineage>
</organism>
<evidence type="ECO:0000313" key="2">
    <source>
        <dbReference type="Proteomes" id="UP000765509"/>
    </source>
</evidence>
<dbReference type="EMBL" id="AVOT02018932">
    <property type="protein sequence ID" value="MBW0506183.1"/>
    <property type="molecule type" value="Genomic_DNA"/>
</dbReference>
<name>A0A9Q3HI12_9BASI</name>
<keyword evidence="2" id="KW-1185">Reference proteome</keyword>
<comment type="caution">
    <text evidence="1">The sequence shown here is derived from an EMBL/GenBank/DDBJ whole genome shotgun (WGS) entry which is preliminary data.</text>
</comment>
<gene>
    <name evidence="1" type="ORF">O181_045898</name>
</gene>
<proteinExistence type="predicted"/>
<evidence type="ECO:0000313" key="1">
    <source>
        <dbReference type="EMBL" id="MBW0506183.1"/>
    </source>
</evidence>